<reference evidence="2" key="1">
    <citation type="submission" date="2007-11" db="EMBL/GenBank/DDBJ databases">
        <title>Complete genome sequence of Clostridium phytofermentans ISDg.</title>
        <authorList>
            <person name="Leschine S.B."/>
            <person name="Warnick T.A."/>
            <person name="Blanchard J.L."/>
            <person name="Schnell D.J."/>
            <person name="Petit E.L."/>
            <person name="LaTouf W.G."/>
            <person name="Copeland A."/>
            <person name="Lucas S."/>
            <person name="Lapidus A."/>
            <person name="Barry K."/>
            <person name="Glavina del Rio T."/>
            <person name="Dalin E."/>
            <person name="Tice H."/>
            <person name="Pitluck S."/>
            <person name="Kiss H."/>
            <person name="Brettin T."/>
            <person name="Bruce D."/>
            <person name="Detter J.C."/>
            <person name="Han C."/>
            <person name="Kuske C."/>
            <person name="Schmutz J."/>
            <person name="Larimer F."/>
            <person name="Land M."/>
            <person name="Hauser L."/>
            <person name="Kyrpides N."/>
            <person name="Kim E.A."/>
            <person name="Richardson P."/>
        </authorList>
    </citation>
    <scope>NUCLEOTIDE SEQUENCE [LARGE SCALE GENOMIC DNA]</scope>
    <source>
        <strain evidence="2">ATCC 700394 / DSM 18823 / ISDg</strain>
    </source>
</reference>
<dbReference type="STRING" id="357809.Cphy_2088"/>
<dbReference type="Proteomes" id="UP000000370">
    <property type="component" value="Chromosome"/>
</dbReference>
<name>A9KIK4_LACP7</name>
<dbReference type="AlphaFoldDB" id="A9KIK4"/>
<protein>
    <submittedName>
        <fullName evidence="1">Uncharacterized protein</fullName>
    </submittedName>
</protein>
<proteinExistence type="predicted"/>
<sequence>MANYGWSSPIALYDKDGNGYVILCDSTGNMYMVDGVSGELYDTINLGKMRLPQQPLIIQSWLEQRDKKYMVLP</sequence>
<dbReference type="EMBL" id="CP000885">
    <property type="protein sequence ID" value="ABX42456.1"/>
    <property type="molecule type" value="Genomic_DNA"/>
</dbReference>
<keyword evidence="2" id="KW-1185">Reference proteome</keyword>
<dbReference type="RefSeq" id="WP_012200110.1">
    <property type="nucleotide sequence ID" value="NC_010001.1"/>
</dbReference>
<evidence type="ECO:0000313" key="2">
    <source>
        <dbReference type="Proteomes" id="UP000000370"/>
    </source>
</evidence>
<dbReference type="HOGENOM" id="CLU_2698144_0_0_9"/>
<evidence type="ECO:0000313" key="1">
    <source>
        <dbReference type="EMBL" id="ABX42456.1"/>
    </source>
</evidence>
<accession>A9KIK4</accession>
<organism evidence="1 2">
    <name type="scientific">Lachnoclostridium phytofermentans (strain ATCC 700394 / DSM 18823 / ISDg)</name>
    <name type="common">Clostridium phytofermentans</name>
    <dbReference type="NCBI Taxonomy" id="357809"/>
    <lineage>
        <taxon>Bacteria</taxon>
        <taxon>Bacillati</taxon>
        <taxon>Bacillota</taxon>
        <taxon>Clostridia</taxon>
        <taxon>Lachnospirales</taxon>
        <taxon>Lachnospiraceae</taxon>
    </lineage>
</organism>
<dbReference type="KEGG" id="cpy:Cphy_2088"/>
<gene>
    <name evidence="1" type="ordered locus">Cphy_2088</name>
</gene>